<evidence type="ECO:0000313" key="16">
    <source>
        <dbReference type="Proteomes" id="UP001476282"/>
    </source>
</evidence>
<dbReference type="Gene3D" id="2.40.170.20">
    <property type="entry name" value="TonB-dependent receptor, beta-barrel domain"/>
    <property type="match status" value="1"/>
</dbReference>
<dbReference type="Proteomes" id="UP001476282">
    <property type="component" value="Unassembled WGS sequence"/>
</dbReference>
<protein>
    <submittedName>
        <fullName evidence="15">TonB-dependent receptor BfrD</fullName>
    </submittedName>
</protein>
<dbReference type="RefSeq" id="WP_353565074.1">
    <property type="nucleotide sequence ID" value="NZ_BAABRI010000001.1"/>
</dbReference>
<evidence type="ECO:0000256" key="6">
    <source>
        <dbReference type="ARBA" id="ARBA00023077"/>
    </source>
</evidence>
<dbReference type="InterPro" id="IPR039426">
    <property type="entry name" value="TonB-dep_rcpt-like"/>
</dbReference>
<evidence type="ECO:0000256" key="12">
    <source>
        <dbReference type="SAM" id="MobiDB-lite"/>
    </source>
</evidence>
<dbReference type="InterPro" id="IPR036942">
    <property type="entry name" value="Beta-barrel_TonB_sf"/>
</dbReference>
<evidence type="ECO:0000256" key="11">
    <source>
        <dbReference type="RuleBase" id="RU003357"/>
    </source>
</evidence>
<evidence type="ECO:0000313" key="15">
    <source>
        <dbReference type="EMBL" id="GAA5480916.1"/>
    </source>
</evidence>
<evidence type="ECO:0000259" key="14">
    <source>
        <dbReference type="Pfam" id="PF07715"/>
    </source>
</evidence>
<dbReference type="PANTHER" id="PTHR32552">
    <property type="entry name" value="FERRICHROME IRON RECEPTOR-RELATED"/>
    <property type="match status" value="1"/>
</dbReference>
<keyword evidence="8 15" id="KW-0675">Receptor</keyword>
<dbReference type="PROSITE" id="PS52016">
    <property type="entry name" value="TONB_DEPENDENT_REC_3"/>
    <property type="match status" value="1"/>
</dbReference>
<name>A0ABP9UKP0_9BACT</name>
<reference evidence="15 16" key="1">
    <citation type="submission" date="2024-02" db="EMBL/GenBank/DDBJ databases">
        <title>Haloferula sargassicola NBRC 104335.</title>
        <authorList>
            <person name="Ichikawa N."/>
            <person name="Katano-Makiyama Y."/>
            <person name="Hidaka K."/>
        </authorList>
    </citation>
    <scope>NUCLEOTIDE SEQUENCE [LARGE SCALE GENOMIC DNA]</scope>
    <source>
        <strain evidence="15 16">NBRC 104335</strain>
    </source>
</reference>
<evidence type="ECO:0000256" key="7">
    <source>
        <dbReference type="ARBA" id="ARBA00023136"/>
    </source>
</evidence>
<dbReference type="InterPro" id="IPR000531">
    <property type="entry name" value="Beta-barrel_TonB"/>
</dbReference>
<evidence type="ECO:0000259" key="13">
    <source>
        <dbReference type="Pfam" id="PF00593"/>
    </source>
</evidence>
<organism evidence="15 16">
    <name type="scientific">Haloferula sargassicola</name>
    <dbReference type="NCBI Taxonomy" id="490096"/>
    <lineage>
        <taxon>Bacteria</taxon>
        <taxon>Pseudomonadati</taxon>
        <taxon>Verrucomicrobiota</taxon>
        <taxon>Verrucomicrobiia</taxon>
        <taxon>Verrucomicrobiales</taxon>
        <taxon>Verrucomicrobiaceae</taxon>
        <taxon>Haloferula</taxon>
    </lineage>
</organism>
<dbReference type="EMBL" id="BAABRI010000001">
    <property type="protein sequence ID" value="GAA5480916.1"/>
    <property type="molecule type" value="Genomic_DNA"/>
</dbReference>
<keyword evidence="7 10" id="KW-0472">Membrane</keyword>
<comment type="subcellular location">
    <subcellularLocation>
        <location evidence="1 10">Cell outer membrane</location>
        <topology evidence="1 10">Multi-pass membrane protein</topology>
    </subcellularLocation>
</comment>
<keyword evidence="6 11" id="KW-0798">TonB box</keyword>
<dbReference type="InterPro" id="IPR037066">
    <property type="entry name" value="Plug_dom_sf"/>
</dbReference>
<evidence type="ECO:0000256" key="9">
    <source>
        <dbReference type="ARBA" id="ARBA00023237"/>
    </source>
</evidence>
<keyword evidence="9 10" id="KW-0998">Cell outer membrane</keyword>
<evidence type="ECO:0000256" key="2">
    <source>
        <dbReference type="ARBA" id="ARBA00009810"/>
    </source>
</evidence>
<feature type="compositionally biased region" description="Basic and acidic residues" evidence="12">
    <location>
        <begin position="412"/>
        <end position="421"/>
    </location>
</feature>
<dbReference type="PANTHER" id="PTHR32552:SF83">
    <property type="entry name" value="BLR3904 PROTEIN"/>
    <property type="match status" value="1"/>
</dbReference>
<dbReference type="InterPro" id="IPR012910">
    <property type="entry name" value="Plug_dom"/>
</dbReference>
<evidence type="ECO:0000256" key="8">
    <source>
        <dbReference type="ARBA" id="ARBA00023170"/>
    </source>
</evidence>
<evidence type="ECO:0000256" key="4">
    <source>
        <dbReference type="ARBA" id="ARBA00022452"/>
    </source>
</evidence>
<evidence type="ECO:0000256" key="3">
    <source>
        <dbReference type="ARBA" id="ARBA00022448"/>
    </source>
</evidence>
<comment type="caution">
    <text evidence="15">The sequence shown here is derived from an EMBL/GenBank/DDBJ whole genome shotgun (WGS) entry which is preliminary data.</text>
</comment>
<accession>A0ABP9UKP0</accession>
<keyword evidence="5 10" id="KW-0812">Transmembrane</keyword>
<dbReference type="CDD" id="cd01347">
    <property type="entry name" value="ligand_gated_channel"/>
    <property type="match status" value="1"/>
</dbReference>
<dbReference type="InterPro" id="IPR010105">
    <property type="entry name" value="TonB_sidphr_rcpt"/>
</dbReference>
<dbReference type="NCBIfam" id="TIGR01783">
    <property type="entry name" value="TonB-siderophor"/>
    <property type="match status" value="1"/>
</dbReference>
<feature type="domain" description="TonB-dependent receptor plug" evidence="14">
    <location>
        <begin position="81"/>
        <end position="179"/>
    </location>
</feature>
<dbReference type="Gene3D" id="2.170.130.10">
    <property type="entry name" value="TonB-dependent receptor, plug domain"/>
    <property type="match status" value="1"/>
</dbReference>
<gene>
    <name evidence="15" type="primary">bfrD</name>
    <name evidence="15" type="ORF">Hsar01_00120</name>
</gene>
<dbReference type="Pfam" id="PF00593">
    <property type="entry name" value="TonB_dep_Rec_b-barrel"/>
    <property type="match status" value="1"/>
</dbReference>
<dbReference type="Pfam" id="PF07715">
    <property type="entry name" value="Plug"/>
    <property type="match status" value="1"/>
</dbReference>
<feature type="region of interest" description="Disordered" evidence="12">
    <location>
        <begin position="412"/>
        <end position="432"/>
    </location>
</feature>
<keyword evidence="4 10" id="KW-1134">Transmembrane beta strand</keyword>
<evidence type="ECO:0000256" key="1">
    <source>
        <dbReference type="ARBA" id="ARBA00004571"/>
    </source>
</evidence>
<keyword evidence="3 10" id="KW-0813">Transport</keyword>
<comment type="similarity">
    <text evidence="2 10 11">Belongs to the TonB-dependent receptor family.</text>
</comment>
<dbReference type="SUPFAM" id="SSF56935">
    <property type="entry name" value="Porins"/>
    <property type="match status" value="1"/>
</dbReference>
<evidence type="ECO:0000256" key="5">
    <source>
        <dbReference type="ARBA" id="ARBA00022692"/>
    </source>
</evidence>
<proteinExistence type="inferred from homology"/>
<evidence type="ECO:0000256" key="10">
    <source>
        <dbReference type="PROSITE-ProRule" id="PRU01360"/>
    </source>
</evidence>
<keyword evidence="16" id="KW-1185">Reference proteome</keyword>
<sequence length="742" mass="81428">MSAAATPSTDSLRRFRFHRESLAFTGTVVSLGALSHPALAAEPAQENTDEPEELEALVVDAENPSLYKPERLASPKFQQPVEDIPQTVSVIPKEVIQEQNATSLRDVLRNTPGISIQAGEGGTPPGDNLSIRGFNAQSDLFVDGVRDFGGYTRDPFNLEQVEVAKGPASTNSGRGSTGGSVNLVSKTPRDERFHQLMLGAGTDHYYRGTLDLNEPLPWCQGAAFRLNLMYHNADTPGRNEVTEERWGIAPSITFGLGSDTRFTASYFYLGSDGVPDYGIPWVASPNVAIPWAVDQPAPVNYDNFYGLVSRDYLKNETHLFTTELEHNFSESLRLRNLTRFGFTSTDLSVTAPRFVDVDPATPGNQYGTVIRRTDWKSRDQDDTVFANQTDLNFDFETGEARHQLVTGFELTDERSKNHGRNDLNGPAPDTDLYVPNPFDPYFPLIVRDGTFTSGQATTFAAYVTDTVELGDHWQFDAGLRYDHLDTEIDSASVGHLSKTSTGLSYRGAVTWKPVEQGSVYFGYGTSFDPSASSPASSVRNNAAGVSSYLTDPEESETFELGTKWTLLDDRLLATAAVFRTDKTNARTTDAVTGNTVLSGDERVQGLELGLAGSITDWWRLTGGYVYLDSEVRSSGTVTEIGNQLSNTPEHSFSLWNVFTFGDFQTGLGTYFVDSRYSNNSNSRSAPSYWLVDAMFGWQVTENVSLQLNVNNLLDEDYIDRVGGGHAIPGAGRSAVLSTTFNF</sequence>
<feature type="domain" description="TonB-dependent receptor-like beta-barrel" evidence="13">
    <location>
        <begin position="255"/>
        <end position="712"/>
    </location>
</feature>